<gene>
    <name evidence="11" type="ORF">MNBD_GAMMA18-775</name>
</gene>
<dbReference type="InterPro" id="IPR023956">
    <property type="entry name" value="ARD_bac"/>
</dbReference>
<protein>
    <recommendedName>
        <fullName evidence="10">acireductone dioxygenase (Fe(2+)-requiring)</fullName>
        <ecNumber evidence="10">1.13.11.54</ecNumber>
    </recommendedName>
</protein>
<keyword evidence="3" id="KW-0533">Nickel</keyword>
<evidence type="ECO:0000313" key="11">
    <source>
        <dbReference type="EMBL" id="VAW89870.1"/>
    </source>
</evidence>
<organism evidence="11">
    <name type="scientific">hydrothermal vent metagenome</name>
    <dbReference type="NCBI Taxonomy" id="652676"/>
    <lineage>
        <taxon>unclassified sequences</taxon>
        <taxon>metagenomes</taxon>
        <taxon>ecological metagenomes</taxon>
    </lineage>
</organism>
<accession>A0A3B0ZL71</accession>
<keyword evidence="8" id="KW-0408">Iron</keyword>
<reference evidence="11" key="1">
    <citation type="submission" date="2018-06" db="EMBL/GenBank/DDBJ databases">
        <authorList>
            <person name="Zhirakovskaya E."/>
        </authorList>
    </citation>
    <scope>NUCLEOTIDE SEQUENCE</scope>
</reference>
<keyword evidence="7 11" id="KW-0560">Oxidoreductase</keyword>
<proteinExistence type="inferred from homology"/>
<evidence type="ECO:0000256" key="2">
    <source>
        <dbReference type="ARBA" id="ARBA00001954"/>
    </source>
</evidence>
<dbReference type="EMBL" id="UOFP01000295">
    <property type="protein sequence ID" value="VAW89870.1"/>
    <property type="molecule type" value="Genomic_DNA"/>
</dbReference>
<dbReference type="Gene3D" id="2.60.120.10">
    <property type="entry name" value="Jelly Rolls"/>
    <property type="match status" value="1"/>
</dbReference>
<keyword evidence="5" id="KW-0479">Metal-binding</keyword>
<dbReference type="PANTHER" id="PTHR23418">
    <property type="entry name" value="ACIREDUCTONE DIOXYGENASE"/>
    <property type="match status" value="1"/>
</dbReference>
<comment type="cofactor">
    <cofactor evidence="2">
        <name>Fe(2+)</name>
        <dbReference type="ChEBI" id="CHEBI:29033"/>
    </cofactor>
</comment>
<evidence type="ECO:0000256" key="10">
    <source>
        <dbReference type="ARBA" id="ARBA00039005"/>
    </source>
</evidence>
<dbReference type="GO" id="GO:0019284">
    <property type="term" value="P:L-methionine salvage from S-adenosylmethionine"/>
    <property type="evidence" value="ECO:0007669"/>
    <property type="project" value="InterPro"/>
</dbReference>
<keyword evidence="4" id="KW-0028">Amino-acid biosynthesis</keyword>
<dbReference type="AlphaFoldDB" id="A0A3B0ZL71"/>
<evidence type="ECO:0000256" key="9">
    <source>
        <dbReference type="ARBA" id="ARBA00023167"/>
    </source>
</evidence>
<dbReference type="InterPro" id="IPR004313">
    <property type="entry name" value="ARD"/>
</dbReference>
<dbReference type="InterPro" id="IPR014710">
    <property type="entry name" value="RmlC-like_jellyroll"/>
</dbReference>
<dbReference type="GO" id="GO:0010309">
    <property type="term" value="F:acireductone dioxygenase [iron(II)-requiring] activity"/>
    <property type="evidence" value="ECO:0007669"/>
    <property type="project" value="UniProtKB-EC"/>
</dbReference>
<dbReference type="GO" id="GO:0016151">
    <property type="term" value="F:nickel cation binding"/>
    <property type="evidence" value="ECO:0007669"/>
    <property type="project" value="InterPro"/>
</dbReference>
<evidence type="ECO:0000256" key="8">
    <source>
        <dbReference type="ARBA" id="ARBA00023004"/>
    </source>
</evidence>
<dbReference type="InterPro" id="IPR011051">
    <property type="entry name" value="RmlC_Cupin_sf"/>
</dbReference>
<dbReference type="GO" id="GO:0010308">
    <property type="term" value="F:acireductone dioxygenase (Ni2+-requiring) activity"/>
    <property type="evidence" value="ECO:0007669"/>
    <property type="project" value="InterPro"/>
</dbReference>
<comment type="catalytic activity">
    <reaction evidence="1">
        <text>1,2-dihydroxy-5-(methylsulfanyl)pent-1-en-3-one + O2 = 4-methylsulfanyl-2-oxobutanoate + formate + 2 H(+)</text>
        <dbReference type="Rhea" id="RHEA:24504"/>
        <dbReference type="ChEBI" id="CHEBI:15378"/>
        <dbReference type="ChEBI" id="CHEBI:15379"/>
        <dbReference type="ChEBI" id="CHEBI:15740"/>
        <dbReference type="ChEBI" id="CHEBI:16723"/>
        <dbReference type="ChEBI" id="CHEBI:49252"/>
        <dbReference type="EC" id="1.13.11.54"/>
    </reaction>
</comment>
<evidence type="ECO:0000256" key="6">
    <source>
        <dbReference type="ARBA" id="ARBA00022964"/>
    </source>
</evidence>
<dbReference type="HAMAP" id="MF_01682">
    <property type="entry name" value="Salvage_MtnD"/>
    <property type="match status" value="1"/>
</dbReference>
<name>A0A3B0ZL71_9ZZZZ</name>
<evidence type="ECO:0000256" key="1">
    <source>
        <dbReference type="ARBA" id="ARBA00000428"/>
    </source>
</evidence>
<dbReference type="Pfam" id="PF03079">
    <property type="entry name" value="ARD"/>
    <property type="match status" value="1"/>
</dbReference>
<dbReference type="PANTHER" id="PTHR23418:SF0">
    <property type="entry name" value="ACIREDUCTONE DIOXYGENASE"/>
    <property type="match status" value="1"/>
</dbReference>
<dbReference type="GO" id="GO:0005506">
    <property type="term" value="F:iron ion binding"/>
    <property type="evidence" value="ECO:0007669"/>
    <property type="project" value="InterPro"/>
</dbReference>
<sequence length="186" mass="20925">MSVLTISPERGLSSPQVINDPLQICAELGRSSVLFEQWQVGQPLVADASEAQVIAAYQRDVDRLMKKNNSRVVDLVSIGPDHPKRGELRSQFLGEHTHSDFEARFFVEGRGLFYLHIKGQVYGLMCEAGDLISVPKGIPHWFDMGELPDFKCIRLFSDPADWVAEYTDSSIAASFPSFERFAEQYL</sequence>
<evidence type="ECO:0000256" key="4">
    <source>
        <dbReference type="ARBA" id="ARBA00022605"/>
    </source>
</evidence>
<dbReference type="SUPFAM" id="SSF51182">
    <property type="entry name" value="RmlC-like cupins"/>
    <property type="match status" value="1"/>
</dbReference>
<evidence type="ECO:0000256" key="7">
    <source>
        <dbReference type="ARBA" id="ARBA00023002"/>
    </source>
</evidence>
<keyword evidence="9" id="KW-0486">Methionine biosynthesis</keyword>
<keyword evidence="6 11" id="KW-0223">Dioxygenase</keyword>
<dbReference type="CDD" id="cd02232">
    <property type="entry name" value="cupin_ARD"/>
    <property type="match status" value="1"/>
</dbReference>
<evidence type="ECO:0000256" key="3">
    <source>
        <dbReference type="ARBA" id="ARBA00022596"/>
    </source>
</evidence>
<evidence type="ECO:0000256" key="5">
    <source>
        <dbReference type="ARBA" id="ARBA00022723"/>
    </source>
</evidence>
<dbReference type="EC" id="1.13.11.54" evidence="10"/>